<feature type="domain" description="4Fe-4S Mo/W bis-MGD-type" evidence="5">
    <location>
        <begin position="2"/>
        <end position="58"/>
    </location>
</feature>
<dbReference type="GO" id="GO:0016491">
    <property type="term" value="F:oxidoreductase activity"/>
    <property type="evidence" value="ECO:0007669"/>
    <property type="project" value="InterPro"/>
</dbReference>
<dbReference type="RefSeq" id="WP_144685457.1">
    <property type="nucleotide sequence ID" value="NZ_VLLC01000018.1"/>
</dbReference>
<dbReference type="GO" id="GO:0051536">
    <property type="term" value="F:iron-sulfur cluster binding"/>
    <property type="evidence" value="ECO:0007669"/>
    <property type="project" value="UniProtKB-KW"/>
</dbReference>
<dbReference type="EMBL" id="VLLC01000018">
    <property type="protein sequence ID" value="TWI70337.1"/>
    <property type="molecule type" value="Genomic_DNA"/>
</dbReference>
<dbReference type="InterPro" id="IPR006656">
    <property type="entry name" value="Mopterin_OxRdtase"/>
</dbReference>
<dbReference type="SMART" id="SM00926">
    <property type="entry name" value="Molybdop_Fe4S4"/>
    <property type="match status" value="1"/>
</dbReference>
<keyword evidence="4" id="KW-0411">Iron-sulfur</keyword>
<organism evidence="6 7">
    <name type="scientific">Desulfobotulus alkaliphilus</name>
    <dbReference type="NCBI Taxonomy" id="622671"/>
    <lineage>
        <taxon>Bacteria</taxon>
        <taxon>Pseudomonadati</taxon>
        <taxon>Thermodesulfobacteriota</taxon>
        <taxon>Desulfobacteria</taxon>
        <taxon>Desulfobacterales</taxon>
        <taxon>Desulfobacteraceae</taxon>
        <taxon>Desulfobotulus</taxon>
    </lineage>
</organism>
<accession>A0A562RMQ3</accession>
<gene>
    <name evidence="6" type="ORF">LZ24_02347</name>
</gene>
<evidence type="ECO:0000256" key="1">
    <source>
        <dbReference type="ARBA" id="ARBA00010312"/>
    </source>
</evidence>
<dbReference type="SUPFAM" id="SSF53706">
    <property type="entry name" value="Formate dehydrogenase/DMSO reductase, domains 1-3"/>
    <property type="match status" value="1"/>
</dbReference>
<dbReference type="Proteomes" id="UP000318307">
    <property type="component" value="Unassembled WGS sequence"/>
</dbReference>
<reference evidence="6 7" key="1">
    <citation type="submission" date="2019-07" db="EMBL/GenBank/DDBJ databases">
        <title>Genome sequencing of 100 strains of the haloalkaliphilic chemolithoautotrophic sulfur-oxidizing bacterium Thioalkalivibrio.</title>
        <authorList>
            <person name="Muyzer G."/>
        </authorList>
    </citation>
    <scope>NUCLEOTIDE SEQUENCE [LARGE SCALE GENOMIC DNA]</scope>
    <source>
        <strain evidence="6 7">ASO4-4</strain>
    </source>
</reference>
<dbReference type="SUPFAM" id="SSF50692">
    <property type="entry name" value="ADC-like"/>
    <property type="match status" value="1"/>
</dbReference>
<dbReference type="Gene3D" id="2.20.25.90">
    <property type="entry name" value="ADC-like domains"/>
    <property type="match status" value="1"/>
</dbReference>
<dbReference type="Gene3D" id="2.40.40.20">
    <property type="match status" value="1"/>
</dbReference>
<dbReference type="Gene3D" id="3.40.50.740">
    <property type="match status" value="1"/>
</dbReference>
<evidence type="ECO:0000313" key="7">
    <source>
        <dbReference type="Proteomes" id="UP000318307"/>
    </source>
</evidence>
<name>A0A562RMQ3_9BACT</name>
<proteinExistence type="inferred from homology"/>
<dbReference type="GO" id="GO:0046872">
    <property type="term" value="F:metal ion binding"/>
    <property type="evidence" value="ECO:0007669"/>
    <property type="project" value="UniProtKB-KW"/>
</dbReference>
<evidence type="ECO:0000256" key="2">
    <source>
        <dbReference type="ARBA" id="ARBA00022723"/>
    </source>
</evidence>
<dbReference type="InterPro" id="IPR050612">
    <property type="entry name" value="Prok_Mopterin_Oxidored"/>
</dbReference>
<evidence type="ECO:0000259" key="5">
    <source>
        <dbReference type="PROSITE" id="PS51669"/>
    </source>
</evidence>
<dbReference type="PANTHER" id="PTHR43742">
    <property type="entry name" value="TRIMETHYLAMINE-N-OXIDE REDUCTASE"/>
    <property type="match status" value="1"/>
</dbReference>
<evidence type="ECO:0000256" key="3">
    <source>
        <dbReference type="ARBA" id="ARBA00023004"/>
    </source>
</evidence>
<sequence>MGDWHKTGCVLCAQNCGLEILVEEGRMVKVRPDKDNPRSEGYACRKGLNVLYHQYPADRLIHPLKRVGDAFVSITWDQAIEEIAEKLKTGLAAHGPRSFAYLGASAQGGHMEAGFGVSLMRAFGSQNLYTSAGQEFSGAWWVQGRMFGKQYILTGPDEHETEMLVAWGWNGMQSHQMPKTPKVLKEISKDPQRLLVAVDPRKSETAEIADIHLALRPGTDALLIKAMIAILVQEGWEKTEYLEAHCEGWERIRPWFENFDSRAALLVCGLAHETVHELCRLMATRRWGFHPDLGIYMGRHSTLNSYLLNVLGAVCGIFGQRGGNIIPGMVMPLGFHADERSEKVWKSAVTGMPPAAAGSFPCSILPEEILTDHKDRIRSIIVSTCNPLRSWPDTQALEKAFLSLDLLVVCDMVMSETARLAHYVLPCRSFYEAYDGTFFPWTYPEVYFQLRRPLVKPHGESLEASQIFTLLADRLGLIPEIPEKVMEAASKDRMTFGAELMGWIANHPEHLSKMLFILGKTLGKTWDSAALAALWGMMMTAPKSFRKNAARAGFETGFDMGDRIFQALLDHPQGLWVGKVDREKNLDEVKTPSGKIDLFIEELAEKAASLNAEEEIKALTLPEDFPLVLNAGRHRSTNMNTLMRNPEWIQGKRGCTIAVHPEEAAKLGLQDKDTVRVVTEGGSAVGELEVKEDVRPGMVLIPHGFGLIYDGVKWGFNVNDLTLHTHRDPIGTPLHRFVPCRLEICGEGKGL</sequence>
<dbReference type="InterPro" id="IPR006963">
    <property type="entry name" value="Mopterin_OxRdtase_4Fe-4S_dom"/>
</dbReference>
<comment type="similarity">
    <text evidence="1">Belongs to the prokaryotic molybdopterin-containing oxidoreductase family.</text>
</comment>
<evidence type="ECO:0000313" key="6">
    <source>
        <dbReference type="EMBL" id="TWI70337.1"/>
    </source>
</evidence>
<keyword evidence="3" id="KW-0408">Iron</keyword>
<comment type="caution">
    <text evidence="6">The sequence shown here is derived from an EMBL/GenBank/DDBJ whole genome shotgun (WGS) entry which is preliminary data.</text>
</comment>
<dbReference type="Pfam" id="PF04879">
    <property type="entry name" value="Molybdop_Fe4S4"/>
    <property type="match status" value="1"/>
</dbReference>
<dbReference type="AlphaFoldDB" id="A0A562RMQ3"/>
<dbReference type="PANTHER" id="PTHR43742:SF2">
    <property type="entry name" value="ASSIMILATORY NITRATE REDUCTASE CATALYTIC SUBUNIT"/>
    <property type="match status" value="1"/>
</dbReference>
<dbReference type="InterPro" id="IPR009010">
    <property type="entry name" value="Asp_de-COase-like_dom_sf"/>
</dbReference>
<dbReference type="GO" id="GO:0043546">
    <property type="term" value="F:molybdopterin cofactor binding"/>
    <property type="evidence" value="ECO:0007669"/>
    <property type="project" value="InterPro"/>
</dbReference>
<evidence type="ECO:0000256" key="4">
    <source>
        <dbReference type="ARBA" id="ARBA00023014"/>
    </source>
</evidence>
<dbReference type="PROSITE" id="PS51669">
    <property type="entry name" value="4FE4S_MOW_BIS_MGD"/>
    <property type="match status" value="1"/>
</dbReference>
<protein>
    <submittedName>
        <fullName evidence="6">Anaerobic selenocysteine-containing dehydrogenase</fullName>
    </submittedName>
</protein>
<dbReference type="OrthoDB" id="9757870at2"/>
<dbReference type="Gene3D" id="3.40.228.10">
    <property type="entry name" value="Dimethylsulfoxide Reductase, domain 2"/>
    <property type="match status" value="1"/>
</dbReference>
<dbReference type="Pfam" id="PF00384">
    <property type="entry name" value="Molybdopterin"/>
    <property type="match status" value="1"/>
</dbReference>
<dbReference type="Pfam" id="PF01568">
    <property type="entry name" value="Molydop_binding"/>
    <property type="match status" value="1"/>
</dbReference>
<keyword evidence="7" id="KW-1185">Reference proteome</keyword>
<dbReference type="InterPro" id="IPR006657">
    <property type="entry name" value="MoPterin_dinucl-bd_dom"/>
</dbReference>
<keyword evidence="2" id="KW-0479">Metal-binding</keyword>